<dbReference type="InterPro" id="IPR036588">
    <property type="entry name" value="CobH/CbiC_sf"/>
</dbReference>
<keyword evidence="3" id="KW-0169">Cobalamin biosynthesis</keyword>
<evidence type="ECO:0000256" key="2">
    <source>
        <dbReference type="ARBA" id="ARBA00009774"/>
    </source>
</evidence>
<evidence type="ECO:0000256" key="4">
    <source>
        <dbReference type="ARBA" id="ARBA00023235"/>
    </source>
</evidence>
<dbReference type="AlphaFoldDB" id="A0A1G6AVU9"/>
<dbReference type="GO" id="GO:0009236">
    <property type="term" value="P:cobalamin biosynthetic process"/>
    <property type="evidence" value="ECO:0007669"/>
    <property type="project" value="UniProtKB-UniPathway"/>
</dbReference>
<dbReference type="SUPFAM" id="SSF63965">
    <property type="entry name" value="Precorrin-8X methylmutase CbiC/CobH"/>
    <property type="match status" value="1"/>
</dbReference>
<name>A0A1G6AVU9_9BACT</name>
<dbReference type="EMBL" id="FMXO01000003">
    <property type="protein sequence ID" value="SDB12462.1"/>
    <property type="molecule type" value="Genomic_DNA"/>
</dbReference>
<reference evidence="6 7" key="1">
    <citation type="submission" date="2016-10" db="EMBL/GenBank/DDBJ databases">
        <authorList>
            <person name="de Groot N.N."/>
        </authorList>
    </citation>
    <scope>NUCLEOTIDE SEQUENCE [LARGE SCALE GENOMIC DNA]</scope>
    <source>
        <strain evidence="6 7">ASO4-2</strain>
    </source>
</reference>
<dbReference type="UniPathway" id="UPA00148"/>
<dbReference type="InterPro" id="IPR003722">
    <property type="entry name" value="Cbl_synth_CobH/CbiC"/>
</dbReference>
<organism evidence="6 7">
    <name type="scientific">Desulfonatronum thiosulfatophilum</name>
    <dbReference type="NCBI Taxonomy" id="617002"/>
    <lineage>
        <taxon>Bacteria</taxon>
        <taxon>Pseudomonadati</taxon>
        <taxon>Thermodesulfobacteriota</taxon>
        <taxon>Desulfovibrionia</taxon>
        <taxon>Desulfovibrionales</taxon>
        <taxon>Desulfonatronaceae</taxon>
        <taxon>Desulfonatronum</taxon>
    </lineage>
</organism>
<accession>A0A1G6AVU9</accession>
<sequence>MPVPVIPLNAAGLDIENESMRIIDAEVPEPRPFDETQWPVVRRMIHASADFELMDLVRFHPLAVAAALKALQSGCAVITDTRMALAGLSARLYDPLGCQRYCLINDPRTLERANVSGSTRAAAAVDVAAAEHRDAIWVVGNAPTALLRLLELVDAGRVVPALVIGMPVGFVQAAESKQALLENESIASILVRGRKGGSALAAAALNALAGMALQAATKPDPEDA</sequence>
<evidence type="ECO:0000256" key="3">
    <source>
        <dbReference type="ARBA" id="ARBA00022573"/>
    </source>
</evidence>
<dbReference type="PANTHER" id="PTHR43588">
    <property type="entry name" value="COBALT-PRECORRIN-8 METHYLMUTASE"/>
    <property type="match status" value="1"/>
</dbReference>
<proteinExistence type="inferred from homology"/>
<feature type="domain" description="Cobalamin biosynthesis precorrin-8X methylmutase CobH/CbiC" evidence="5">
    <location>
        <begin position="14"/>
        <end position="209"/>
    </location>
</feature>
<dbReference type="PANTHER" id="PTHR43588:SF1">
    <property type="entry name" value="COBALT-PRECORRIN-8 METHYLMUTASE"/>
    <property type="match status" value="1"/>
</dbReference>
<dbReference type="RefSeq" id="WP_092117101.1">
    <property type="nucleotide sequence ID" value="NZ_FMXO01000003.1"/>
</dbReference>
<dbReference type="GO" id="GO:0016993">
    <property type="term" value="F:precorrin-8X methylmutase activity"/>
    <property type="evidence" value="ECO:0007669"/>
    <property type="project" value="InterPro"/>
</dbReference>
<keyword evidence="4" id="KW-0413">Isomerase</keyword>
<evidence type="ECO:0000313" key="7">
    <source>
        <dbReference type="Proteomes" id="UP000198771"/>
    </source>
</evidence>
<evidence type="ECO:0000259" key="5">
    <source>
        <dbReference type="Pfam" id="PF02570"/>
    </source>
</evidence>
<dbReference type="STRING" id="617002.SAMN05660653_00600"/>
<dbReference type="Gene3D" id="3.40.50.10230">
    <property type="entry name" value="Cobalamin biosynthesis CobH/CbiC, precorrin-8X methylmutase"/>
    <property type="match status" value="1"/>
</dbReference>
<comment type="similarity">
    <text evidence="2">Belongs to the CobH/CbiC family.</text>
</comment>
<dbReference type="OrthoDB" id="9780708at2"/>
<protein>
    <submittedName>
        <fullName evidence="6">Precorrin-8X methylmutase</fullName>
    </submittedName>
</protein>
<evidence type="ECO:0000256" key="1">
    <source>
        <dbReference type="ARBA" id="ARBA00004953"/>
    </source>
</evidence>
<evidence type="ECO:0000313" key="6">
    <source>
        <dbReference type="EMBL" id="SDB12462.1"/>
    </source>
</evidence>
<dbReference type="Pfam" id="PF02570">
    <property type="entry name" value="CbiC"/>
    <property type="match status" value="1"/>
</dbReference>
<keyword evidence="7" id="KW-1185">Reference proteome</keyword>
<comment type="pathway">
    <text evidence="1">Cofactor biosynthesis; adenosylcobalamin biosynthesis.</text>
</comment>
<gene>
    <name evidence="6" type="ORF">SAMN05660653_00600</name>
</gene>
<dbReference type="Proteomes" id="UP000198771">
    <property type="component" value="Unassembled WGS sequence"/>
</dbReference>